<dbReference type="OrthoDB" id="4036394at2759"/>
<evidence type="ECO:0000313" key="2">
    <source>
        <dbReference type="EMBL" id="SCU82406.1"/>
    </source>
</evidence>
<dbReference type="Proteomes" id="UP000189911">
    <property type="component" value="Chromosome B"/>
</dbReference>
<proteinExistence type="predicted"/>
<sequence>MLRFIVSINNTSDGPCDFRIMDYENGVLKTKQMYLRQSRDSIEEITALCYLKPGQNWDFDTSIQSTDQNDTSDYLLVGRGDGFIEVFTDVQAKSTKNSVLEPSWVLTCGVAPENFETDGQSPVLTIEYSCGLLYCVAESGLVSVFILNLPRNYIKTECVINAKDLDDKHCPKPFSTPNSEGQPVEDAKFLKEIEFSGRTQHKHIFNFLAPAHGKYRDYQAEIYADVPCFQPSFSFELGSGITYFRINPINVLSFIATGPSIGLKIHKIIITNAYLIYLNYLKCSIENASGSAQADYWKMCGLTDCGNEETDPSIEWDLLRTIFKAQLSNCSIFEQEEVFNSNLRARGGVPELKYYTCWKQKSSSHYRDNNDVVKCPGDDISGASSGCKILRNALVQPGRKICRNQRSWRTFLKNDDAAAPRNRKSRFSCDSCIDQKRLDANFFPTAFEFANSNPEDGTYGDATEESAISREEKASSNSFLTVAYHNFEILAVNKCLTFTAHRPKFGANPYLEIIRFRDAESLATTEPQIENMGVSHNISQNSFPFQRVFVIDESLCLFLNADGLVLVDRIRLRNLDIDTQNSFEFIKVIDFYLGLVKDATILIKECRACQGCGKCQGDVSLSVEIVATCETGHILLLGAEFYMHSRLGRLQVLDCLFLTLPKRKLGKLCLMGQLDAPTRKRHTESKEDTALIKRARRADHRRNSNS</sequence>
<feature type="region of interest" description="Disordered" evidence="1">
    <location>
        <begin position="680"/>
        <end position="706"/>
    </location>
</feature>
<organism evidence="2 3">
    <name type="scientific">Lachancea nothofagi CBS 11611</name>
    <dbReference type="NCBI Taxonomy" id="1266666"/>
    <lineage>
        <taxon>Eukaryota</taxon>
        <taxon>Fungi</taxon>
        <taxon>Dikarya</taxon>
        <taxon>Ascomycota</taxon>
        <taxon>Saccharomycotina</taxon>
        <taxon>Saccharomycetes</taxon>
        <taxon>Saccharomycetales</taxon>
        <taxon>Saccharomycetaceae</taxon>
        <taxon>Lachancea</taxon>
    </lineage>
</organism>
<keyword evidence="3" id="KW-1185">Reference proteome</keyword>
<accession>A0A1G4IZG0</accession>
<dbReference type="EMBL" id="LT598450">
    <property type="protein sequence ID" value="SCU82406.1"/>
    <property type="molecule type" value="Genomic_DNA"/>
</dbReference>
<evidence type="ECO:0000256" key="1">
    <source>
        <dbReference type="SAM" id="MobiDB-lite"/>
    </source>
</evidence>
<dbReference type="AlphaFoldDB" id="A0A1G4IZG0"/>
<protein>
    <submittedName>
        <fullName evidence="2">LANO_0B06106g1_1</fullName>
    </submittedName>
</protein>
<gene>
    <name evidence="2" type="ORF">LANO_0B06106G</name>
</gene>
<evidence type="ECO:0000313" key="3">
    <source>
        <dbReference type="Proteomes" id="UP000189911"/>
    </source>
</evidence>
<reference evidence="3" key="1">
    <citation type="submission" date="2016-03" db="EMBL/GenBank/DDBJ databases">
        <authorList>
            <person name="Devillers Hugo."/>
        </authorList>
    </citation>
    <scope>NUCLEOTIDE SEQUENCE [LARGE SCALE GENOMIC DNA]</scope>
</reference>
<name>A0A1G4IZG0_9SACH</name>